<dbReference type="Gene3D" id="3.40.50.2000">
    <property type="entry name" value="Glycogen Phosphorylase B"/>
    <property type="match status" value="2"/>
</dbReference>
<feature type="domain" description="Glycosyltransferase subfamily 4-like N-terminal" evidence="2">
    <location>
        <begin position="77"/>
        <end position="175"/>
    </location>
</feature>
<dbReference type="InterPro" id="IPR050194">
    <property type="entry name" value="Glycosyltransferase_grp1"/>
</dbReference>
<dbReference type="InterPro" id="IPR028098">
    <property type="entry name" value="Glyco_trans_4-like_N"/>
</dbReference>
<proteinExistence type="predicted"/>
<reference evidence="3 4" key="1">
    <citation type="submission" date="2019-05" db="EMBL/GenBank/DDBJ databases">
        <title>Genome sequence of Klebsiella sp strain TOUT106.</title>
        <authorList>
            <person name="Rahi P."/>
            <person name="Chaudhari D."/>
        </authorList>
    </citation>
    <scope>NUCLEOTIDE SEQUENCE [LARGE SCALE GENOMIC DNA]</scope>
    <source>
        <strain evidence="3 4">TOUT106</strain>
    </source>
</reference>
<dbReference type="Proteomes" id="UP000307430">
    <property type="component" value="Unassembled WGS sequence"/>
</dbReference>
<evidence type="ECO:0000259" key="1">
    <source>
        <dbReference type="Pfam" id="PF00534"/>
    </source>
</evidence>
<dbReference type="PANTHER" id="PTHR45947:SF14">
    <property type="entry name" value="SLL1723 PROTEIN"/>
    <property type="match status" value="1"/>
</dbReference>
<dbReference type="Pfam" id="PF00534">
    <property type="entry name" value="Glycos_transf_1"/>
    <property type="match status" value="1"/>
</dbReference>
<dbReference type="RefSeq" id="WP_138359882.1">
    <property type="nucleotide sequence ID" value="NZ_VCHQ01000007.1"/>
</dbReference>
<evidence type="ECO:0000313" key="3">
    <source>
        <dbReference type="EMBL" id="TLV21532.1"/>
    </source>
</evidence>
<organism evidence="3 4">
    <name type="scientific">Klebsiella indica</name>
    <dbReference type="NCBI Taxonomy" id="2582917"/>
    <lineage>
        <taxon>Bacteria</taxon>
        <taxon>Pseudomonadati</taxon>
        <taxon>Pseudomonadota</taxon>
        <taxon>Gammaproteobacteria</taxon>
        <taxon>Enterobacterales</taxon>
        <taxon>Enterobacteriaceae</taxon>
        <taxon>Klebsiella/Raoultella group</taxon>
        <taxon>Klebsiella</taxon>
    </lineage>
</organism>
<dbReference type="SUPFAM" id="SSF53756">
    <property type="entry name" value="UDP-Glycosyltransferase/glycogen phosphorylase"/>
    <property type="match status" value="1"/>
</dbReference>
<dbReference type="PANTHER" id="PTHR45947">
    <property type="entry name" value="SULFOQUINOVOSYL TRANSFERASE SQD2"/>
    <property type="match status" value="1"/>
</dbReference>
<keyword evidence="4" id="KW-1185">Reference proteome</keyword>
<dbReference type="Pfam" id="PF13439">
    <property type="entry name" value="Glyco_transf_4"/>
    <property type="match status" value="1"/>
</dbReference>
<keyword evidence="3" id="KW-0808">Transferase</keyword>
<evidence type="ECO:0000259" key="2">
    <source>
        <dbReference type="Pfam" id="PF13439"/>
    </source>
</evidence>
<dbReference type="InterPro" id="IPR001296">
    <property type="entry name" value="Glyco_trans_1"/>
</dbReference>
<dbReference type="GO" id="GO:0016757">
    <property type="term" value="F:glycosyltransferase activity"/>
    <property type="evidence" value="ECO:0007669"/>
    <property type="project" value="InterPro"/>
</dbReference>
<protein>
    <submittedName>
        <fullName evidence="3">Glycosyltransferase</fullName>
    </submittedName>
</protein>
<sequence>MKKLAIFRNQLFKNSEAFISNQADKITDFEVIYVGRRIVAEQNRKNYYVINDDGIYSQKINEIINAVTTLPCGYDRLEKLDIMHAHFAIDAVYALPIAARQSIPLVTTLHGFDVTIKTKKIITSLSPSLLNYKLHTAQLKREGSLFLCVSDFIREKALAAGFPDKKLITHYIGIEDNTVNNINIKKERVFLHIARLVEKKGTLDIIDAVKKIENKLNGFKIKIVGNGPLYNDIKNKIDLLGLNRHIELVGEVKHKDIMKIIQSSSVLLAPSITAKNGDSEGLPTVILEAAAAGVSTIGTHHAGIPEAILDGKTGFLVNERNISDLAERMLHFINHESDIAKYGNEANIFVKNKFNLEKQTQLLQQYYSKLI</sequence>
<dbReference type="EMBL" id="VCHQ01000007">
    <property type="protein sequence ID" value="TLV21532.1"/>
    <property type="molecule type" value="Genomic_DNA"/>
</dbReference>
<accession>A0A5R9LKU9</accession>
<evidence type="ECO:0000313" key="4">
    <source>
        <dbReference type="Proteomes" id="UP000307430"/>
    </source>
</evidence>
<gene>
    <name evidence="3" type="ORF">FE839_05725</name>
</gene>
<dbReference type="AlphaFoldDB" id="A0A5R9LKU9"/>
<comment type="caution">
    <text evidence="3">The sequence shown here is derived from an EMBL/GenBank/DDBJ whole genome shotgun (WGS) entry which is preliminary data.</text>
</comment>
<feature type="domain" description="Glycosyl transferase family 1" evidence="1">
    <location>
        <begin position="182"/>
        <end position="346"/>
    </location>
</feature>
<name>A0A5R9LKU9_9ENTR</name>